<sequence length="83" mass="9079">MSRDCSQKRPLITSRAYIMTAEETSADTLAATAVALVSSDQLMFVESVARAIDRYDDVGVTYSLLLVVVCVVMVAADQQARKY</sequence>
<feature type="transmembrane region" description="Helical" evidence="1">
    <location>
        <begin position="59"/>
        <end position="76"/>
    </location>
</feature>
<evidence type="ECO:0000313" key="2">
    <source>
        <dbReference type="EMBL" id="KZV44407.1"/>
    </source>
</evidence>
<accession>A0A2Z7CEW4</accession>
<reference evidence="2 3" key="1">
    <citation type="journal article" date="2015" name="Proc. Natl. Acad. Sci. U.S.A.">
        <title>The resurrection genome of Boea hygrometrica: A blueprint for survival of dehydration.</title>
        <authorList>
            <person name="Xiao L."/>
            <person name="Yang G."/>
            <person name="Zhang L."/>
            <person name="Yang X."/>
            <person name="Zhao S."/>
            <person name="Ji Z."/>
            <person name="Zhou Q."/>
            <person name="Hu M."/>
            <person name="Wang Y."/>
            <person name="Chen M."/>
            <person name="Xu Y."/>
            <person name="Jin H."/>
            <person name="Xiao X."/>
            <person name="Hu G."/>
            <person name="Bao F."/>
            <person name="Hu Y."/>
            <person name="Wan P."/>
            <person name="Li L."/>
            <person name="Deng X."/>
            <person name="Kuang T."/>
            <person name="Xiang C."/>
            <person name="Zhu J.K."/>
            <person name="Oliver M.J."/>
            <person name="He Y."/>
        </authorList>
    </citation>
    <scope>NUCLEOTIDE SEQUENCE [LARGE SCALE GENOMIC DNA]</scope>
    <source>
        <strain evidence="3">cv. XS01</strain>
    </source>
</reference>
<keyword evidence="3" id="KW-1185">Reference proteome</keyword>
<evidence type="ECO:0000256" key="1">
    <source>
        <dbReference type="SAM" id="Phobius"/>
    </source>
</evidence>
<organism evidence="2 3">
    <name type="scientific">Dorcoceras hygrometricum</name>
    <dbReference type="NCBI Taxonomy" id="472368"/>
    <lineage>
        <taxon>Eukaryota</taxon>
        <taxon>Viridiplantae</taxon>
        <taxon>Streptophyta</taxon>
        <taxon>Embryophyta</taxon>
        <taxon>Tracheophyta</taxon>
        <taxon>Spermatophyta</taxon>
        <taxon>Magnoliopsida</taxon>
        <taxon>eudicotyledons</taxon>
        <taxon>Gunneridae</taxon>
        <taxon>Pentapetalae</taxon>
        <taxon>asterids</taxon>
        <taxon>lamiids</taxon>
        <taxon>Lamiales</taxon>
        <taxon>Gesneriaceae</taxon>
        <taxon>Didymocarpoideae</taxon>
        <taxon>Trichosporeae</taxon>
        <taxon>Loxocarpinae</taxon>
        <taxon>Dorcoceras</taxon>
    </lineage>
</organism>
<dbReference type="EMBL" id="KQ997010">
    <property type="protein sequence ID" value="KZV44407.1"/>
    <property type="molecule type" value="Genomic_DNA"/>
</dbReference>
<protein>
    <submittedName>
        <fullName evidence="2">Uncharacterized protein</fullName>
    </submittedName>
</protein>
<dbReference type="Proteomes" id="UP000250235">
    <property type="component" value="Unassembled WGS sequence"/>
</dbReference>
<gene>
    <name evidence="2" type="ORF">F511_19002</name>
</gene>
<name>A0A2Z7CEW4_9LAMI</name>
<keyword evidence="1" id="KW-0812">Transmembrane</keyword>
<dbReference type="AlphaFoldDB" id="A0A2Z7CEW4"/>
<keyword evidence="1" id="KW-0472">Membrane</keyword>
<proteinExistence type="predicted"/>
<keyword evidence="1" id="KW-1133">Transmembrane helix</keyword>
<evidence type="ECO:0000313" key="3">
    <source>
        <dbReference type="Proteomes" id="UP000250235"/>
    </source>
</evidence>